<evidence type="ECO:0000256" key="1">
    <source>
        <dbReference type="SAM" id="MobiDB-lite"/>
    </source>
</evidence>
<name>A0AAV2MMF8_KNICA</name>
<organism evidence="2 3">
    <name type="scientific">Knipowitschia caucasica</name>
    <name type="common">Caucasian dwarf goby</name>
    <name type="synonym">Pomatoschistus caucasicus</name>
    <dbReference type="NCBI Taxonomy" id="637954"/>
    <lineage>
        <taxon>Eukaryota</taxon>
        <taxon>Metazoa</taxon>
        <taxon>Chordata</taxon>
        <taxon>Craniata</taxon>
        <taxon>Vertebrata</taxon>
        <taxon>Euteleostomi</taxon>
        <taxon>Actinopterygii</taxon>
        <taxon>Neopterygii</taxon>
        <taxon>Teleostei</taxon>
        <taxon>Neoteleostei</taxon>
        <taxon>Acanthomorphata</taxon>
        <taxon>Gobiaria</taxon>
        <taxon>Gobiiformes</taxon>
        <taxon>Gobioidei</taxon>
        <taxon>Gobiidae</taxon>
        <taxon>Gobiinae</taxon>
        <taxon>Knipowitschia</taxon>
    </lineage>
</organism>
<keyword evidence="3" id="KW-1185">Reference proteome</keyword>
<reference evidence="2 3" key="1">
    <citation type="submission" date="2024-04" db="EMBL/GenBank/DDBJ databases">
        <authorList>
            <person name="Waldvogel A.-M."/>
            <person name="Schoenle A."/>
        </authorList>
    </citation>
    <scope>NUCLEOTIDE SEQUENCE [LARGE SCALE GENOMIC DNA]</scope>
</reference>
<evidence type="ECO:0000313" key="2">
    <source>
        <dbReference type="EMBL" id="CAL1614515.1"/>
    </source>
</evidence>
<evidence type="ECO:0000313" key="3">
    <source>
        <dbReference type="Proteomes" id="UP001497482"/>
    </source>
</evidence>
<accession>A0AAV2MMF8</accession>
<dbReference type="EMBL" id="OZ035830">
    <property type="protein sequence ID" value="CAL1614515.1"/>
    <property type="molecule type" value="Genomic_DNA"/>
</dbReference>
<gene>
    <name evidence="2" type="ORF">KC01_LOCUS40554</name>
</gene>
<feature type="compositionally biased region" description="Basic and acidic residues" evidence="1">
    <location>
        <begin position="95"/>
        <end position="110"/>
    </location>
</feature>
<sequence>MGKLHDGKTKEIAQICRQLYYMLWNRCYLHWLFSPRPRTPGPGLLAPETGLGRDETKTNQECSQFGAADEELAVDCRHSSWQAGGVGGEQSSTITHRDRIEKGTDGRTREDWSLAPTQAAEEVGGESAQCETGDGEDWKEVTRLQTLLGEFVFHI</sequence>
<protein>
    <submittedName>
        <fullName evidence="2">Uncharacterized protein</fullName>
    </submittedName>
</protein>
<dbReference type="Proteomes" id="UP001497482">
    <property type="component" value="Chromosome 8"/>
</dbReference>
<feature type="region of interest" description="Disordered" evidence="1">
    <location>
        <begin position="82"/>
        <end position="110"/>
    </location>
</feature>
<dbReference type="AlphaFoldDB" id="A0AAV2MMF8"/>
<proteinExistence type="predicted"/>